<dbReference type="Proteomes" id="UP000199651">
    <property type="component" value="Unassembled WGS sequence"/>
</dbReference>
<sequence>MLDQWDALLGRLGLNGHDVGRDLLARWGEPHRRYHDLAHLGAVLGHVDELADHAADPDLVRLAAWYHDAVYKGTPADEEDSALLATAELTGLGLDAAAVAEVARLVRLTAGHVTEPGDTNGEVLCDADLAILASPAYPEYASAVRAEYAHVPDDAFRAGRAAVLRHLLDLPALYRTPQALASWDAKARANLAGELADLTA</sequence>
<dbReference type="EMBL" id="FNJB01000008">
    <property type="protein sequence ID" value="SDP34764.1"/>
    <property type="molecule type" value="Genomic_DNA"/>
</dbReference>
<gene>
    <name evidence="1" type="ORF">SAMN05192558_108194</name>
</gene>
<dbReference type="PIRSF" id="PIRSF035170">
    <property type="entry name" value="HD_phosphohydro"/>
    <property type="match status" value="1"/>
</dbReference>
<organism evidence="1 2">
    <name type="scientific">Actinokineospora alba</name>
    <dbReference type="NCBI Taxonomy" id="504798"/>
    <lineage>
        <taxon>Bacteria</taxon>
        <taxon>Bacillati</taxon>
        <taxon>Actinomycetota</taxon>
        <taxon>Actinomycetes</taxon>
        <taxon>Pseudonocardiales</taxon>
        <taxon>Pseudonocardiaceae</taxon>
        <taxon>Actinokineospora</taxon>
    </lineage>
</organism>
<dbReference type="GO" id="GO:0016787">
    <property type="term" value="F:hydrolase activity"/>
    <property type="evidence" value="ECO:0007669"/>
    <property type="project" value="UniProtKB-KW"/>
</dbReference>
<evidence type="ECO:0000313" key="1">
    <source>
        <dbReference type="EMBL" id="SDP34764.1"/>
    </source>
</evidence>
<reference evidence="2" key="1">
    <citation type="submission" date="2016-10" db="EMBL/GenBank/DDBJ databases">
        <authorList>
            <person name="Varghese N."/>
            <person name="Submissions S."/>
        </authorList>
    </citation>
    <scope>NUCLEOTIDE SEQUENCE [LARGE SCALE GENOMIC DNA]</scope>
    <source>
        <strain evidence="2">IBRC-M 10655</strain>
    </source>
</reference>
<keyword evidence="2" id="KW-1185">Reference proteome</keyword>
<dbReference type="AlphaFoldDB" id="A0A1H0RZ75"/>
<dbReference type="InterPro" id="IPR009218">
    <property type="entry name" value="HD_phosphohydro"/>
</dbReference>
<dbReference type="STRING" id="504798.SAMN05421871_105205"/>
<accession>A0A1H0RZ75</accession>
<dbReference type="PANTHER" id="PTHR21174:SF0">
    <property type="entry name" value="HD PHOSPHOHYDROLASE FAMILY PROTEIN-RELATED"/>
    <property type="match status" value="1"/>
</dbReference>
<dbReference type="RefSeq" id="WP_228770039.1">
    <property type="nucleotide sequence ID" value="NZ_FNDV01000005.1"/>
</dbReference>
<dbReference type="PANTHER" id="PTHR21174">
    <property type="match status" value="1"/>
</dbReference>
<evidence type="ECO:0000313" key="2">
    <source>
        <dbReference type="Proteomes" id="UP000199651"/>
    </source>
</evidence>
<keyword evidence="1" id="KW-0378">Hydrolase</keyword>
<dbReference type="SUPFAM" id="SSF109604">
    <property type="entry name" value="HD-domain/PDEase-like"/>
    <property type="match status" value="1"/>
</dbReference>
<name>A0A1H0RZ75_9PSEU</name>
<dbReference type="Gene3D" id="1.10.3210.10">
    <property type="entry name" value="Hypothetical protein af1432"/>
    <property type="match status" value="1"/>
</dbReference>
<proteinExistence type="predicted"/>
<protein>
    <submittedName>
        <fullName evidence="1">Predicted metal-dependent phosphohydrolase, HD superfamily</fullName>
    </submittedName>
</protein>